<dbReference type="Proteomes" id="UP001054252">
    <property type="component" value="Unassembled WGS sequence"/>
</dbReference>
<keyword evidence="2" id="KW-1185">Reference proteome</keyword>
<evidence type="ECO:0000313" key="2">
    <source>
        <dbReference type="Proteomes" id="UP001054252"/>
    </source>
</evidence>
<name>A0AAV5KXJ8_9ROSI</name>
<accession>A0AAV5KXJ8</accession>
<organism evidence="1 2">
    <name type="scientific">Rubroshorea leprosula</name>
    <dbReference type="NCBI Taxonomy" id="152421"/>
    <lineage>
        <taxon>Eukaryota</taxon>
        <taxon>Viridiplantae</taxon>
        <taxon>Streptophyta</taxon>
        <taxon>Embryophyta</taxon>
        <taxon>Tracheophyta</taxon>
        <taxon>Spermatophyta</taxon>
        <taxon>Magnoliopsida</taxon>
        <taxon>eudicotyledons</taxon>
        <taxon>Gunneridae</taxon>
        <taxon>Pentapetalae</taxon>
        <taxon>rosids</taxon>
        <taxon>malvids</taxon>
        <taxon>Malvales</taxon>
        <taxon>Dipterocarpaceae</taxon>
        <taxon>Rubroshorea</taxon>
    </lineage>
</organism>
<reference evidence="1 2" key="1">
    <citation type="journal article" date="2021" name="Commun. Biol.">
        <title>The genome of Shorea leprosula (Dipterocarpaceae) highlights the ecological relevance of drought in aseasonal tropical rainforests.</title>
        <authorList>
            <person name="Ng K.K.S."/>
            <person name="Kobayashi M.J."/>
            <person name="Fawcett J.A."/>
            <person name="Hatakeyama M."/>
            <person name="Paape T."/>
            <person name="Ng C.H."/>
            <person name="Ang C.C."/>
            <person name="Tnah L.H."/>
            <person name="Lee C.T."/>
            <person name="Nishiyama T."/>
            <person name="Sese J."/>
            <person name="O'Brien M.J."/>
            <person name="Copetti D."/>
            <person name="Mohd Noor M.I."/>
            <person name="Ong R.C."/>
            <person name="Putra M."/>
            <person name="Sireger I.Z."/>
            <person name="Indrioko S."/>
            <person name="Kosugi Y."/>
            <person name="Izuno A."/>
            <person name="Isagi Y."/>
            <person name="Lee S.L."/>
            <person name="Shimizu K.K."/>
        </authorList>
    </citation>
    <scope>NUCLEOTIDE SEQUENCE [LARGE SCALE GENOMIC DNA]</scope>
    <source>
        <strain evidence="1">214</strain>
    </source>
</reference>
<dbReference type="EMBL" id="BPVZ01000084">
    <property type="protein sequence ID" value="GKV29678.1"/>
    <property type="molecule type" value="Genomic_DNA"/>
</dbReference>
<dbReference type="AlphaFoldDB" id="A0AAV5KXJ8"/>
<protein>
    <submittedName>
        <fullName evidence="1">Uncharacterized protein</fullName>
    </submittedName>
</protein>
<evidence type="ECO:0000313" key="1">
    <source>
        <dbReference type="EMBL" id="GKV29678.1"/>
    </source>
</evidence>
<comment type="caution">
    <text evidence="1">The sequence shown here is derived from an EMBL/GenBank/DDBJ whole genome shotgun (WGS) entry which is preliminary data.</text>
</comment>
<gene>
    <name evidence="1" type="ORF">SLEP1_g38583</name>
</gene>
<proteinExistence type="predicted"/>
<sequence>MDVVGQLIAGSLLLLGNIGLLYGQDQGLLIVVTLFFLGS</sequence>